<sequence>MIGNTPFVVCMILVALGLWALLFRRNLVKIVIGLTLIENGVNLFLVATGYVQEGVVPIYTYAPPDATMVLPTPQALTLTSIVIGLATTALMLSFAVVIHRHKKTLDGRKMTELSG</sequence>
<evidence type="ECO:0000313" key="8">
    <source>
        <dbReference type="EMBL" id="SQD92202.1"/>
    </source>
</evidence>
<evidence type="ECO:0000313" key="9">
    <source>
        <dbReference type="Proteomes" id="UP000249818"/>
    </source>
</evidence>
<gene>
    <name evidence="8" type="primary">MbhG</name>
    <name evidence="8" type="ORF">BARAN1_0177</name>
</gene>
<dbReference type="RefSeq" id="WP_122030454.1">
    <property type="nucleotide sequence ID" value="NZ_LS483254.1"/>
</dbReference>
<keyword evidence="3" id="KW-1003">Cell membrane</keyword>
<keyword evidence="6 7" id="KW-0472">Membrane</keyword>
<evidence type="ECO:0000256" key="5">
    <source>
        <dbReference type="ARBA" id="ARBA00022989"/>
    </source>
</evidence>
<dbReference type="GO" id="GO:0005886">
    <property type="term" value="C:plasma membrane"/>
    <property type="evidence" value="ECO:0007669"/>
    <property type="project" value="UniProtKB-SubCell"/>
</dbReference>
<accession>A0A2X3KIM7</accession>
<dbReference type="InterPro" id="IPR039428">
    <property type="entry name" value="NUOK/Mnh_C1-like"/>
</dbReference>
<evidence type="ECO:0000256" key="1">
    <source>
        <dbReference type="ARBA" id="ARBA00004651"/>
    </source>
</evidence>
<evidence type="ECO:0000256" key="2">
    <source>
        <dbReference type="ARBA" id="ARBA00010388"/>
    </source>
</evidence>
<feature type="transmembrane region" description="Helical" evidence="7">
    <location>
        <begin position="6"/>
        <end position="23"/>
    </location>
</feature>
<feature type="transmembrane region" description="Helical" evidence="7">
    <location>
        <begin position="30"/>
        <end position="51"/>
    </location>
</feature>
<reference evidence="9" key="1">
    <citation type="submission" date="2018-05" db="EMBL/GenBank/DDBJ databases">
        <authorList>
            <person name="Hao L."/>
        </authorList>
    </citation>
    <scope>NUCLEOTIDE SEQUENCE [LARGE SCALE GENOMIC DNA]</scope>
</reference>
<dbReference type="Pfam" id="PF00420">
    <property type="entry name" value="Oxidored_q2"/>
    <property type="match status" value="1"/>
</dbReference>
<dbReference type="KEGG" id="bana:BARAN1_0177"/>
<dbReference type="PANTHER" id="PTHR34583">
    <property type="entry name" value="ANTIPORTER SUBUNIT MNHC2-RELATED"/>
    <property type="match status" value="1"/>
</dbReference>
<organism evidence="8 9">
    <name type="scientific">Candidatus Bipolaricaulis anaerobius</name>
    <dbReference type="NCBI Taxonomy" id="2026885"/>
    <lineage>
        <taxon>Bacteria</taxon>
        <taxon>Candidatus Bipolaricaulota</taxon>
        <taxon>Candidatus Bipolaricaulia</taxon>
        <taxon>Candidatus Bipolaricaulales</taxon>
        <taxon>Candidatus Bipolaricaulaceae</taxon>
        <taxon>Candidatus Bipolaricaulis</taxon>
    </lineage>
</organism>
<name>A0A2X3KIM7_9BACT</name>
<feature type="transmembrane region" description="Helical" evidence="7">
    <location>
        <begin position="75"/>
        <end position="98"/>
    </location>
</feature>
<keyword evidence="9" id="KW-1185">Reference proteome</keyword>
<dbReference type="PANTHER" id="PTHR34583:SF2">
    <property type="entry name" value="ANTIPORTER SUBUNIT MNHC2-RELATED"/>
    <property type="match status" value="1"/>
</dbReference>
<evidence type="ECO:0000256" key="6">
    <source>
        <dbReference type="ARBA" id="ARBA00023136"/>
    </source>
</evidence>
<keyword evidence="5 7" id="KW-1133">Transmembrane helix</keyword>
<dbReference type="OrthoDB" id="9799219at2"/>
<dbReference type="Proteomes" id="UP000249818">
    <property type="component" value="Chromosome BARAN1"/>
</dbReference>
<evidence type="ECO:0000256" key="7">
    <source>
        <dbReference type="SAM" id="Phobius"/>
    </source>
</evidence>
<proteinExistence type="inferred from homology"/>
<dbReference type="EMBL" id="LS483254">
    <property type="protein sequence ID" value="SQD92202.1"/>
    <property type="molecule type" value="Genomic_DNA"/>
</dbReference>
<evidence type="ECO:0000256" key="4">
    <source>
        <dbReference type="ARBA" id="ARBA00022692"/>
    </source>
</evidence>
<comment type="subcellular location">
    <subcellularLocation>
        <location evidence="1">Cell membrane</location>
        <topology evidence="1">Multi-pass membrane protein</topology>
    </subcellularLocation>
</comment>
<comment type="similarity">
    <text evidence="2">Belongs to the CPA3 antiporters (TC 2.A.63) subunit C family.</text>
</comment>
<dbReference type="InterPro" id="IPR050601">
    <property type="entry name" value="CPA3_antiporter_subunitC"/>
</dbReference>
<dbReference type="AlphaFoldDB" id="A0A2X3KIM7"/>
<protein>
    <submittedName>
        <fullName evidence="8">Membrane bound hydrogenase, MbhG subunit</fullName>
    </submittedName>
</protein>
<evidence type="ECO:0000256" key="3">
    <source>
        <dbReference type="ARBA" id="ARBA00022475"/>
    </source>
</evidence>
<keyword evidence="4 7" id="KW-0812">Transmembrane</keyword>
<dbReference type="Gene3D" id="1.10.287.3510">
    <property type="match status" value="1"/>
</dbReference>